<evidence type="ECO:0000313" key="3">
    <source>
        <dbReference type="Proteomes" id="UP000251213"/>
    </source>
</evidence>
<dbReference type="OrthoDB" id="9812495at2"/>
<feature type="domain" description="DUF5680" evidence="1">
    <location>
        <begin position="52"/>
        <end position="160"/>
    </location>
</feature>
<dbReference type="Pfam" id="PF18931">
    <property type="entry name" value="DUF5680"/>
    <property type="match status" value="1"/>
</dbReference>
<dbReference type="InterPro" id="IPR043735">
    <property type="entry name" value="DUF5680"/>
</dbReference>
<protein>
    <recommendedName>
        <fullName evidence="1">DUF5680 domain-containing protein</fullName>
    </recommendedName>
</protein>
<accession>A0A364K8A9</accession>
<gene>
    <name evidence="2" type="ORF">DL897_05530</name>
</gene>
<dbReference type="AlphaFoldDB" id="A0A364K8A9"/>
<dbReference type="Proteomes" id="UP000251213">
    <property type="component" value="Unassembled WGS sequence"/>
</dbReference>
<reference evidence="2 3" key="1">
    <citation type="submission" date="2018-06" db="EMBL/GenBank/DDBJ databases">
        <title>Thermoflavimicrobium daqus sp. nov., a thermophilic microbe isolated from Moutai-flavour Daqu.</title>
        <authorList>
            <person name="Wang X."/>
            <person name="Zhou H."/>
        </authorList>
    </citation>
    <scope>NUCLEOTIDE SEQUENCE [LARGE SCALE GENOMIC DNA]</scope>
    <source>
        <strain evidence="2 3">FBKL4.011</strain>
    </source>
</reference>
<dbReference type="RefSeq" id="WP_113658136.1">
    <property type="nucleotide sequence ID" value="NZ_KZ845664.1"/>
</dbReference>
<organism evidence="2 3">
    <name type="scientific">Thermoflavimicrobium daqui</name>
    <dbReference type="NCBI Taxonomy" id="2137476"/>
    <lineage>
        <taxon>Bacteria</taxon>
        <taxon>Bacillati</taxon>
        <taxon>Bacillota</taxon>
        <taxon>Bacilli</taxon>
        <taxon>Bacillales</taxon>
        <taxon>Thermoactinomycetaceae</taxon>
        <taxon>Thermoflavimicrobium</taxon>
    </lineage>
</organism>
<proteinExistence type="predicted"/>
<evidence type="ECO:0000313" key="2">
    <source>
        <dbReference type="EMBL" id="RAL26452.1"/>
    </source>
</evidence>
<name>A0A364K8A9_9BACL</name>
<keyword evidence="3" id="KW-1185">Reference proteome</keyword>
<sequence length="161" mass="18453">MIQPLFDQKAFLSFLNEAQKSSFTSKPTNQAYSPPNSKQYEYDQDPFRYWSIYFGSLYFSGQDIVFLKNDPIWTMNYYGGITSDITDIKEITKIYQVLNEAIFLENQTQSLRGPAQMTKGSYLYSNQFNGSIALFTGAENIKCMCTGIEVFSLTYQGGFLK</sequence>
<comment type="caution">
    <text evidence="2">The sequence shown here is derived from an EMBL/GenBank/DDBJ whole genome shotgun (WGS) entry which is preliminary data.</text>
</comment>
<reference evidence="2 3" key="2">
    <citation type="submission" date="2018-06" db="EMBL/GenBank/DDBJ databases">
        <authorList>
            <person name="Zhirakovskaya E."/>
        </authorList>
    </citation>
    <scope>NUCLEOTIDE SEQUENCE [LARGE SCALE GENOMIC DNA]</scope>
    <source>
        <strain evidence="2 3">FBKL4.011</strain>
    </source>
</reference>
<dbReference type="EMBL" id="QJKK01000002">
    <property type="protein sequence ID" value="RAL26452.1"/>
    <property type="molecule type" value="Genomic_DNA"/>
</dbReference>
<evidence type="ECO:0000259" key="1">
    <source>
        <dbReference type="Pfam" id="PF18931"/>
    </source>
</evidence>